<feature type="domain" description="SMP-30/Gluconolactonase/LRE-like region" evidence="2">
    <location>
        <begin position="465"/>
        <end position="641"/>
    </location>
</feature>
<dbReference type="PANTHER" id="PTHR47064">
    <property type="entry name" value="PUTATIVE (AFU_ORTHOLOGUE AFUA_1G08990)-RELATED"/>
    <property type="match status" value="1"/>
</dbReference>
<keyword evidence="5" id="KW-1185">Reference proteome</keyword>
<feature type="transmembrane region" description="Helical" evidence="1">
    <location>
        <begin position="114"/>
        <end position="137"/>
    </location>
</feature>
<feature type="domain" description="DUF7703" evidence="3">
    <location>
        <begin position="15"/>
        <end position="253"/>
    </location>
</feature>
<keyword evidence="1" id="KW-1133">Transmembrane helix</keyword>
<organism evidence="4 5">
    <name type="scientific">Purpureocillium lavendulum</name>
    <dbReference type="NCBI Taxonomy" id="1247861"/>
    <lineage>
        <taxon>Eukaryota</taxon>
        <taxon>Fungi</taxon>
        <taxon>Dikarya</taxon>
        <taxon>Ascomycota</taxon>
        <taxon>Pezizomycotina</taxon>
        <taxon>Sordariomycetes</taxon>
        <taxon>Hypocreomycetidae</taxon>
        <taxon>Hypocreales</taxon>
        <taxon>Ophiocordycipitaceae</taxon>
        <taxon>Purpureocillium</taxon>
    </lineage>
</organism>
<sequence length="680" mass="75953">MGSGDDETTLSQRRGDWLAIIVFISIALYNVVELNFLIASTFKRYRGLYFWSFLVATWGIAFNAVGYLVRSLQADPSGYAQATIILIGWCTMVTGQSLVLYSRLHIVLHNTMRLRLVLTMIIANAVWLGVPVIVLVYGTNSGDPGPFERPYSVFEKLQLTVFFVQEVIISGLYIYETAKLLKLHRGVASAGTRRVMGHLILVNIFIVLLDVSILALEFTEHYNLQTAWKALVYSVKLKAEFSVLNRLVELSQLLRNARTPDQAERRPQNTTDIALERYIRNASSAPTETEYVVHVGTGPEGDEKDVAPPQGLEVVKTTAVTFVDISLTALATDASYFAKLPATNIAEPAISLLAYHDDFHRLLGPDAKARKVWDLPWEAFHEAGIYHKHDNSLYITSNFQSLKDNINITVVSLDSDDYPFHSTQFPGLAEANGGTNYYPPGAKRNQTPPMQLYCDEGDFERPSQLLAVDPKTNKSTPVLTNFLGRNFSSLNDVRQHPVTGDLWFTDADYGYFQHFRAEPTQPKQVYRFEPDTGVIQVVADGFVQPNGIEFSPDLKTVYVSDTGSQQFKPVATGPSTIYAFDVVDNKRLANRRTFAWADNGFPDGVHCDTEGNVWASCGDGVHIWNRRGEFLGKIFVGEMSNNFAFAPGKVFVFSNARLWVVENVRAQGREVCQDFGVGCD</sequence>
<proteinExistence type="predicted"/>
<evidence type="ECO:0000259" key="3">
    <source>
        <dbReference type="Pfam" id="PF24802"/>
    </source>
</evidence>
<reference evidence="4" key="1">
    <citation type="submission" date="2023-01" db="EMBL/GenBank/DDBJ databases">
        <title>The growth and conidiation of Purpureocillium lavendulum are regulated by nitrogen source and histone H3K14 acetylation.</title>
        <authorList>
            <person name="Tang P."/>
            <person name="Han J."/>
            <person name="Zhang C."/>
            <person name="Tang P."/>
            <person name="Qi F."/>
            <person name="Zhang K."/>
            <person name="Liang L."/>
        </authorList>
    </citation>
    <scope>NUCLEOTIDE SEQUENCE</scope>
    <source>
        <strain evidence="4">YMF1.00683</strain>
    </source>
</reference>
<dbReference type="Pfam" id="PF24802">
    <property type="entry name" value="DUF7703"/>
    <property type="match status" value="1"/>
</dbReference>
<keyword evidence="1" id="KW-0812">Transmembrane</keyword>
<dbReference type="EMBL" id="JAQHRD010000013">
    <property type="protein sequence ID" value="KAJ6437299.1"/>
    <property type="molecule type" value="Genomic_DNA"/>
</dbReference>
<protein>
    <submittedName>
        <fullName evidence="4">GTPase activating protein (BUD2/CLA2)</fullName>
    </submittedName>
</protein>
<dbReference type="SUPFAM" id="SSF63829">
    <property type="entry name" value="Calcium-dependent phosphotriesterase"/>
    <property type="match status" value="1"/>
</dbReference>
<dbReference type="Gene3D" id="2.120.10.30">
    <property type="entry name" value="TolB, C-terminal domain"/>
    <property type="match status" value="1"/>
</dbReference>
<dbReference type="InterPro" id="IPR052988">
    <property type="entry name" value="Oryzine_lactonohydrolase"/>
</dbReference>
<dbReference type="InterPro" id="IPR013658">
    <property type="entry name" value="SGL"/>
</dbReference>
<evidence type="ECO:0000313" key="5">
    <source>
        <dbReference type="Proteomes" id="UP001163105"/>
    </source>
</evidence>
<dbReference type="InterPro" id="IPR011042">
    <property type="entry name" value="6-blade_b-propeller_TolB-like"/>
</dbReference>
<name>A0AB34FF40_9HYPO</name>
<feature type="transmembrane region" description="Helical" evidence="1">
    <location>
        <begin position="157"/>
        <end position="175"/>
    </location>
</feature>
<feature type="transmembrane region" description="Helical" evidence="1">
    <location>
        <begin position="195"/>
        <end position="216"/>
    </location>
</feature>
<accession>A0AB34FF40</accession>
<dbReference type="PANTHER" id="PTHR47064:SF2">
    <property type="entry name" value="SMP-30_GLUCONOLACTONASE_LRE-LIKE REGION DOMAIN-CONTAINING PROTEIN-RELATED"/>
    <property type="match status" value="1"/>
</dbReference>
<dbReference type="Proteomes" id="UP001163105">
    <property type="component" value="Unassembled WGS sequence"/>
</dbReference>
<gene>
    <name evidence="4" type="primary">gnl</name>
    <name evidence="4" type="ORF">O9K51_10273</name>
</gene>
<dbReference type="AlphaFoldDB" id="A0AB34FF40"/>
<evidence type="ECO:0000256" key="1">
    <source>
        <dbReference type="SAM" id="Phobius"/>
    </source>
</evidence>
<feature type="transmembrane region" description="Helical" evidence="1">
    <location>
        <begin position="17"/>
        <end position="36"/>
    </location>
</feature>
<evidence type="ECO:0000313" key="4">
    <source>
        <dbReference type="EMBL" id="KAJ6437299.1"/>
    </source>
</evidence>
<feature type="transmembrane region" description="Helical" evidence="1">
    <location>
        <begin position="48"/>
        <end position="69"/>
    </location>
</feature>
<keyword evidence="1" id="KW-0472">Membrane</keyword>
<dbReference type="InterPro" id="IPR056120">
    <property type="entry name" value="DUF7703"/>
</dbReference>
<evidence type="ECO:0000259" key="2">
    <source>
        <dbReference type="Pfam" id="PF08450"/>
    </source>
</evidence>
<comment type="caution">
    <text evidence="4">The sequence shown here is derived from an EMBL/GenBank/DDBJ whole genome shotgun (WGS) entry which is preliminary data.</text>
</comment>
<dbReference type="Pfam" id="PF08450">
    <property type="entry name" value="SGL"/>
    <property type="match status" value="1"/>
</dbReference>
<feature type="transmembrane region" description="Helical" evidence="1">
    <location>
        <begin position="81"/>
        <end position="102"/>
    </location>
</feature>